<dbReference type="AlphaFoldDB" id="A0A1B2LQN6"/>
<organism evidence="1">
    <name type="scientific">Aeromonas salmonicida</name>
    <dbReference type="NCBI Taxonomy" id="645"/>
    <lineage>
        <taxon>Bacteria</taxon>
        <taxon>Pseudomonadati</taxon>
        <taxon>Pseudomonadota</taxon>
        <taxon>Gammaproteobacteria</taxon>
        <taxon>Aeromonadales</taxon>
        <taxon>Aeromonadaceae</taxon>
        <taxon>Aeromonas</taxon>
    </lineage>
</organism>
<dbReference type="SFLD" id="SFLDS00033">
    <property type="entry name" value="Radical_SAM_Phosphonate_Metabo"/>
    <property type="match status" value="1"/>
</dbReference>
<dbReference type="EMBL" id="KX231277">
    <property type="protein sequence ID" value="AOA33897.1"/>
    <property type="molecule type" value="Genomic_DNA"/>
</dbReference>
<reference evidence="1" key="1">
    <citation type="journal article" date="2016" name="FEMS Microbiol. Lett.">
        <title>Aeromonas salmonicida subsp. salmonicida strains isolated from Chinese freshwater fish contain a novel genomic island and possible regional-specific mobile genetic elements profiles.</title>
        <authorList>
            <person name="Long M."/>
            <person name="Nielsen T.K."/>
            <person name="Leisner J.J."/>
            <person name="Hansen L.H."/>
            <person name="Shen Z.X."/>
            <person name="Zhang Q.Q."/>
            <person name="Li A."/>
        </authorList>
    </citation>
    <scope>NUCLEOTIDE SEQUENCE</scope>
    <source>
        <strain evidence="1">BG</strain>
    </source>
</reference>
<dbReference type="GO" id="GO:0019700">
    <property type="term" value="P:organic phosphonate catabolic process"/>
    <property type="evidence" value="ECO:0007669"/>
    <property type="project" value="InterPro"/>
</dbReference>
<dbReference type="GeneID" id="75215753"/>
<proteinExistence type="predicted"/>
<dbReference type="Pfam" id="PF06007">
    <property type="entry name" value="PhnJ"/>
    <property type="match status" value="1"/>
</dbReference>
<name>A0A1B2LQN6_AERSA</name>
<protein>
    <submittedName>
        <fullName evidence="1">PhnJ protein</fullName>
    </submittedName>
</protein>
<sequence>MNYAYLDQPSKREIRRKILKALCLPGRQIPFSAPELPIAYGWGVGGMAITAALLHPGDRLKVADHGSDETVNALNIRDFFARTAGIETTRETATASLIQTRQRVPEMPLCEGQVLIYQVPRPDPLRGFIDSAREARLRHAHHDYGLVRTALFEMWSRHGEASLGYDHPVVVAGGALMSPSPVPAMDNARLHLMPAPQIFGAARERRVYALPAYCPVQSLAFEDVDCIPPKVPGNCLICGSTEHYLDNIGTGAAPHWVCSDSEACRSRSRV</sequence>
<dbReference type="RefSeq" id="WP_047234949.1">
    <property type="nucleotide sequence ID" value="NZ_CP110648.1"/>
</dbReference>
<evidence type="ECO:0000313" key="1">
    <source>
        <dbReference type="EMBL" id="AOA33897.1"/>
    </source>
</evidence>
<accession>A0A1B2LQN6</accession>
<dbReference type="GO" id="GO:0051539">
    <property type="term" value="F:4 iron, 4 sulfur cluster binding"/>
    <property type="evidence" value="ECO:0007669"/>
    <property type="project" value="InterPro"/>
</dbReference>
<dbReference type="SFLD" id="SFLDF00379">
    <property type="entry name" value="Phosphonate_metabolism_(PhnJ)"/>
    <property type="match status" value="1"/>
</dbReference>
<dbReference type="InterPro" id="IPR010306">
    <property type="entry name" value="PhnJ"/>
</dbReference>
<dbReference type="SFLD" id="SFLDG01115">
    <property type="entry name" value="Phosphonate_metabolism_(PhnJ)"/>
    <property type="match status" value="1"/>
</dbReference>
<dbReference type="GO" id="GO:0016829">
    <property type="term" value="F:lyase activity"/>
    <property type="evidence" value="ECO:0007669"/>
    <property type="project" value="InterPro"/>
</dbReference>